<keyword evidence="3" id="KW-1185">Reference proteome</keyword>
<dbReference type="RefSeq" id="WP_285605920.1">
    <property type="nucleotide sequence ID" value="NZ_BSDC01000001.1"/>
</dbReference>
<keyword evidence="1" id="KW-1133">Transmembrane helix</keyword>
<dbReference type="EMBL" id="BSDC01000001">
    <property type="protein sequence ID" value="GLH65829.1"/>
    <property type="molecule type" value="Genomic_DNA"/>
</dbReference>
<feature type="transmembrane region" description="Helical" evidence="1">
    <location>
        <begin position="56"/>
        <end position="79"/>
    </location>
</feature>
<keyword evidence="1" id="KW-0812">Transmembrane</keyword>
<name>A0ABQ5PTX2_9BACT</name>
<evidence type="ECO:0000313" key="2">
    <source>
        <dbReference type="EMBL" id="GLH65829.1"/>
    </source>
</evidence>
<dbReference type="Proteomes" id="UP001165044">
    <property type="component" value="Unassembled WGS sequence"/>
</dbReference>
<protein>
    <submittedName>
        <fullName evidence="2">Uncharacterized protein</fullName>
    </submittedName>
</protein>
<feature type="transmembrane region" description="Helical" evidence="1">
    <location>
        <begin position="25"/>
        <end position="44"/>
    </location>
</feature>
<evidence type="ECO:0000256" key="1">
    <source>
        <dbReference type="SAM" id="Phobius"/>
    </source>
</evidence>
<proteinExistence type="predicted"/>
<accession>A0ABQ5PTX2</accession>
<reference evidence="2" key="1">
    <citation type="journal article" date="2023" name="Antonie Van Leeuwenhoek">
        <title>Mesoterricola silvestris gen. nov., sp. nov., Mesoterricola sediminis sp. nov., Geothrix oryzae sp. nov., Geothrix edaphica sp. nov., Geothrix rubra sp. nov., and Geothrix limicola sp. nov., six novel members of Acidobacteriota isolated from soils.</title>
        <authorList>
            <person name="Itoh H."/>
            <person name="Sugisawa Y."/>
            <person name="Mise K."/>
            <person name="Xu Z."/>
            <person name="Kuniyasu M."/>
            <person name="Ushijima N."/>
            <person name="Kawano K."/>
            <person name="Kobayashi E."/>
            <person name="Shiratori Y."/>
            <person name="Masuda Y."/>
            <person name="Senoo K."/>
        </authorList>
    </citation>
    <scope>NUCLEOTIDE SEQUENCE</scope>
    <source>
        <strain evidence="2">Red802</strain>
    </source>
</reference>
<organism evidence="2 3">
    <name type="scientific">Geothrix edaphica</name>
    <dbReference type="NCBI Taxonomy" id="2927976"/>
    <lineage>
        <taxon>Bacteria</taxon>
        <taxon>Pseudomonadati</taxon>
        <taxon>Acidobacteriota</taxon>
        <taxon>Holophagae</taxon>
        <taxon>Holophagales</taxon>
        <taxon>Holophagaceae</taxon>
        <taxon>Geothrix</taxon>
    </lineage>
</organism>
<evidence type="ECO:0000313" key="3">
    <source>
        <dbReference type="Proteomes" id="UP001165044"/>
    </source>
</evidence>
<feature type="transmembrane region" description="Helical" evidence="1">
    <location>
        <begin position="151"/>
        <end position="176"/>
    </location>
</feature>
<keyword evidence="1" id="KW-0472">Membrane</keyword>
<feature type="transmembrane region" description="Helical" evidence="1">
    <location>
        <begin position="111"/>
        <end position="131"/>
    </location>
</feature>
<sequence>MPKFLVVPALLRLISEGSFFKQVFAWLLRLWTAAAVVAGIWLSIELWRGGGTSSQAVFGQLVFQVALVVATYLVAHLSWVRAQDVAAMPQIAGEVIIPLARLLLRLGGELYASLLAVISTGGALMIWISAGEARPYLAELRLLLPGTGGDPFPAGLAMLLIGLASAALGLLGGYLASELLGLLCAIESNTRGGKQI</sequence>
<gene>
    <name evidence="2" type="ORF">GETHED_01930</name>
</gene>
<comment type="caution">
    <text evidence="2">The sequence shown here is derived from an EMBL/GenBank/DDBJ whole genome shotgun (WGS) entry which is preliminary data.</text>
</comment>